<protein>
    <submittedName>
        <fullName evidence="1">Uncharacterized protein</fullName>
    </submittedName>
</protein>
<accession>A0A2W5S3X7</accession>
<name>A0A2W5S3X7_CERSP</name>
<dbReference type="Proteomes" id="UP000248975">
    <property type="component" value="Unassembled WGS sequence"/>
</dbReference>
<gene>
    <name evidence="1" type="ORF">DI533_11325</name>
</gene>
<sequence>MMMNLSDPAELRDALLTTKSFLIRMTVHKAHIAISGPNELAGWNNYEAAAAALTSMELRLVLAVDLAKRVAPELQDKLKSFADKSPLALGAAEIPVLVQIAQPHGVDGSTIVVARKVATALSYFVGGGVIKKLFSKRKDMPDPQLLIDIERLLPLVDSLAVAAQNAAAKPETTA</sequence>
<evidence type="ECO:0000313" key="2">
    <source>
        <dbReference type="Proteomes" id="UP000248975"/>
    </source>
</evidence>
<evidence type="ECO:0000313" key="1">
    <source>
        <dbReference type="EMBL" id="PZQ97751.1"/>
    </source>
</evidence>
<dbReference type="EMBL" id="QFQS01000002">
    <property type="protein sequence ID" value="PZQ97751.1"/>
    <property type="molecule type" value="Genomic_DNA"/>
</dbReference>
<proteinExistence type="predicted"/>
<reference evidence="1 2" key="1">
    <citation type="submission" date="2017-08" db="EMBL/GenBank/DDBJ databases">
        <title>Infants hospitalized years apart are colonized by the same room-sourced microbial strains.</title>
        <authorList>
            <person name="Brooks B."/>
            <person name="Olm M.R."/>
            <person name="Firek B.A."/>
            <person name="Baker R."/>
            <person name="Thomas B.C."/>
            <person name="Morowitz M.J."/>
            <person name="Banfield J.F."/>
        </authorList>
    </citation>
    <scope>NUCLEOTIDE SEQUENCE [LARGE SCALE GENOMIC DNA]</scope>
    <source>
        <strain evidence="1">S2_003_000_R2_11</strain>
    </source>
</reference>
<dbReference type="AlphaFoldDB" id="A0A2W5S3X7"/>
<comment type="caution">
    <text evidence="1">The sequence shown here is derived from an EMBL/GenBank/DDBJ whole genome shotgun (WGS) entry which is preliminary data.</text>
</comment>
<organism evidence="1 2">
    <name type="scientific">Cereibacter sphaeroides</name>
    <name type="common">Rhodobacter sphaeroides</name>
    <dbReference type="NCBI Taxonomy" id="1063"/>
    <lineage>
        <taxon>Bacteria</taxon>
        <taxon>Pseudomonadati</taxon>
        <taxon>Pseudomonadota</taxon>
        <taxon>Alphaproteobacteria</taxon>
        <taxon>Rhodobacterales</taxon>
        <taxon>Paracoccaceae</taxon>
        <taxon>Cereibacter</taxon>
    </lineage>
</organism>